<proteinExistence type="inferred from homology"/>
<evidence type="ECO:0000256" key="13">
    <source>
        <dbReference type="RuleBase" id="RU003615"/>
    </source>
</evidence>
<evidence type="ECO:0000313" key="18">
    <source>
        <dbReference type="EMBL" id="CAD7251823.1"/>
    </source>
</evidence>
<evidence type="ECO:0000259" key="17">
    <source>
        <dbReference type="SMART" id="SM00642"/>
    </source>
</evidence>
<evidence type="ECO:0000256" key="2">
    <source>
        <dbReference type="ARBA" id="ARBA00001913"/>
    </source>
</evidence>
<dbReference type="InterPro" id="IPR017853">
    <property type="entry name" value="GH"/>
</dbReference>
<evidence type="ECO:0000256" key="10">
    <source>
        <dbReference type="ARBA" id="ARBA00023214"/>
    </source>
</evidence>
<dbReference type="CDD" id="cd11317">
    <property type="entry name" value="AmyAc_bac_euk_AmyA"/>
    <property type="match status" value="1"/>
</dbReference>
<dbReference type="GO" id="GO:0004556">
    <property type="term" value="F:alpha-amylase activity"/>
    <property type="evidence" value="ECO:0007669"/>
    <property type="project" value="UniProtKB-UniRule"/>
</dbReference>
<dbReference type="SMART" id="SM00632">
    <property type="entry name" value="Aamy_C"/>
    <property type="match status" value="1"/>
</dbReference>
<dbReference type="Gene3D" id="2.60.40.1180">
    <property type="entry name" value="Golgi alpha-mannosidase II"/>
    <property type="match status" value="1"/>
</dbReference>
<dbReference type="InterPro" id="IPR006046">
    <property type="entry name" value="Alpha_amylase"/>
</dbReference>
<dbReference type="EMBL" id="LR903371">
    <property type="protein sequence ID" value="CAD7251823.1"/>
    <property type="molecule type" value="Genomic_DNA"/>
</dbReference>
<comment type="catalytic activity">
    <reaction evidence="1 14">
        <text>Endohydrolysis of (1-&gt;4)-alpha-D-glucosidic linkages in polysaccharides containing three or more (1-&gt;4)-alpha-linked D-glucose units.</text>
        <dbReference type="EC" id="3.2.1.1"/>
    </reaction>
</comment>
<name>A0A7R9FR57_9CRUS</name>
<evidence type="ECO:0000256" key="1">
    <source>
        <dbReference type="ARBA" id="ARBA00000548"/>
    </source>
</evidence>
<dbReference type="SUPFAM" id="SSF51445">
    <property type="entry name" value="(Trans)glycosidases"/>
    <property type="match status" value="1"/>
</dbReference>
<evidence type="ECO:0000256" key="14">
    <source>
        <dbReference type="RuleBase" id="RU361134"/>
    </source>
</evidence>
<comment type="cofactor">
    <cofactor evidence="2">
        <name>Ca(2+)</name>
        <dbReference type="ChEBI" id="CHEBI:29108"/>
    </cofactor>
</comment>
<dbReference type="SMART" id="SM00642">
    <property type="entry name" value="Aamy"/>
    <property type="match status" value="1"/>
</dbReference>
<evidence type="ECO:0000256" key="15">
    <source>
        <dbReference type="SAM" id="SignalP"/>
    </source>
</evidence>
<organism evidence="18">
    <name type="scientific">Darwinula stevensoni</name>
    <dbReference type="NCBI Taxonomy" id="69355"/>
    <lineage>
        <taxon>Eukaryota</taxon>
        <taxon>Metazoa</taxon>
        <taxon>Ecdysozoa</taxon>
        <taxon>Arthropoda</taxon>
        <taxon>Crustacea</taxon>
        <taxon>Oligostraca</taxon>
        <taxon>Ostracoda</taxon>
        <taxon>Podocopa</taxon>
        <taxon>Podocopida</taxon>
        <taxon>Darwinulocopina</taxon>
        <taxon>Darwinuloidea</taxon>
        <taxon>Darwinulidae</taxon>
        <taxon>Darwinula</taxon>
    </lineage>
</organism>
<dbReference type="PRINTS" id="PR00110">
    <property type="entry name" value="ALPHAAMYLASE"/>
</dbReference>
<keyword evidence="7" id="KW-0479">Metal-binding</keyword>
<dbReference type="EC" id="3.2.1.1" evidence="6 14"/>
<feature type="chain" id="PRO_5036210525" description="Alpha-amylase" evidence="15">
    <location>
        <begin position="21"/>
        <end position="516"/>
    </location>
</feature>
<protein>
    <recommendedName>
        <fullName evidence="6 14">Alpha-amylase</fullName>
        <ecNumber evidence="6 14">3.2.1.1</ecNumber>
    </recommendedName>
</protein>
<dbReference type="PANTHER" id="PTHR43447">
    <property type="entry name" value="ALPHA-AMYLASE"/>
    <property type="match status" value="1"/>
</dbReference>
<keyword evidence="19" id="KW-1185">Reference proteome</keyword>
<comment type="similarity">
    <text evidence="4 13">Belongs to the glycosyl hydrolase 13 family.</text>
</comment>
<keyword evidence="8 14" id="KW-0378">Hydrolase</keyword>
<dbReference type="SUPFAM" id="SSF51011">
    <property type="entry name" value="Glycosyl hydrolase domain"/>
    <property type="match status" value="1"/>
</dbReference>
<keyword evidence="11 14" id="KW-0119">Carbohydrate metabolism</keyword>
<feature type="domain" description="Alpha-amylase C-terminal" evidence="16">
    <location>
        <begin position="393"/>
        <end position="471"/>
    </location>
</feature>
<keyword evidence="15" id="KW-0732">Signal</keyword>
<evidence type="ECO:0000256" key="8">
    <source>
        <dbReference type="ARBA" id="ARBA00022801"/>
    </source>
</evidence>
<dbReference type="Proteomes" id="UP000677054">
    <property type="component" value="Unassembled WGS sequence"/>
</dbReference>
<reference evidence="18" key="1">
    <citation type="submission" date="2020-11" db="EMBL/GenBank/DDBJ databases">
        <authorList>
            <person name="Tran Van P."/>
        </authorList>
    </citation>
    <scope>NUCLEOTIDE SEQUENCE</scope>
</reference>
<evidence type="ECO:0000256" key="4">
    <source>
        <dbReference type="ARBA" id="ARBA00008061"/>
    </source>
</evidence>
<evidence type="ECO:0000256" key="3">
    <source>
        <dbReference type="ARBA" id="ARBA00001923"/>
    </source>
</evidence>
<dbReference type="InterPro" id="IPR031319">
    <property type="entry name" value="A-amylase_C"/>
</dbReference>
<dbReference type="EMBL" id="CAJPEV010003854">
    <property type="protein sequence ID" value="CAG0900674.1"/>
    <property type="molecule type" value="Genomic_DNA"/>
</dbReference>
<feature type="domain" description="Glycosyl hydrolase family 13 catalytic" evidence="17">
    <location>
        <begin position="30"/>
        <end position="384"/>
    </location>
</feature>
<keyword evidence="12 14" id="KW-0326">Glycosidase</keyword>
<evidence type="ECO:0000256" key="12">
    <source>
        <dbReference type="ARBA" id="ARBA00023295"/>
    </source>
</evidence>
<keyword evidence="10" id="KW-0868">Chloride</keyword>
<dbReference type="GO" id="GO:0046872">
    <property type="term" value="F:metal ion binding"/>
    <property type="evidence" value="ECO:0007669"/>
    <property type="project" value="UniProtKB-KW"/>
</dbReference>
<dbReference type="GO" id="GO:0005975">
    <property type="term" value="P:carbohydrate metabolic process"/>
    <property type="evidence" value="ECO:0007669"/>
    <property type="project" value="InterPro"/>
</dbReference>
<dbReference type="InterPro" id="IPR006047">
    <property type="entry name" value="GH13_cat_dom"/>
</dbReference>
<dbReference type="InterPro" id="IPR013780">
    <property type="entry name" value="Glyco_hydro_b"/>
</dbReference>
<sequence length="516" mass="57469">MELKAFVAGVFLLLSEGSQGYFDPNCGGKQVIVHLFEWKWTSIANECEQFLGPAGYCGVQVSPVHEHVLVTTDAMRPWWERYQPVSYKLTSRSGTEEEFVDMVQRCNAAGVRIYVDAVLNHMAGLGRSGIGSAGSSFDSDERDFPGVPFTVEDFTPRDMCPSGDGNVNDYSDPNNVRNCYLVGLTDLYGATDYVREKQIEFLNRLLEIGVAGFRDLEAIQGALDYPAFFYHEVIDRNDGAVTVDQYFELGRVTEFRYCTKIAWGIWDFSQLGNIVDFGWGMCPPEKAFVFVDNHDNQRGHGGAGDVITHKTPFEYKLGVSFMLAHPYGFTRVMSSYFFEDSSEGPPHDDNYNTLDVIINPDGTCGNGWVCEHRWGPIAHMVEFRNAVAGTEMANFFLEGDRVAFSRGDKGFFAMVKSGSMEGSFQTGMPGGSYCNIIDGCATQVTVNGDGTAQIRITDAEEPILAICVGCTGDRPTPDPMDGKFLIVFRYDRDIFRPRWSMFTTACAEVRKVKPDI</sequence>
<evidence type="ECO:0000256" key="9">
    <source>
        <dbReference type="ARBA" id="ARBA00022837"/>
    </source>
</evidence>
<comment type="subunit">
    <text evidence="5">Monomer.</text>
</comment>
<feature type="signal peptide" evidence="15">
    <location>
        <begin position="1"/>
        <end position="20"/>
    </location>
</feature>
<gene>
    <name evidence="18" type="ORF">DSTB1V02_LOCUS11585</name>
</gene>
<evidence type="ECO:0000256" key="6">
    <source>
        <dbReference type="ARBA" id="ARBA00012595"/>
    </source>
</evidence>
<dbReference type="OrthoDB" id="550577at2759"/>
<evidence type="ECO:0000313" key="19">
    <source>
        <dbReference type="Proteomes" id="UP000677054"/>
    </source>
</evidence>
<evidence type="ECO:0000259" key="16">
    <source>
        <dbReference type="SMART" id="SM00632"/>
    </source>
</evidence>
<dbReference type="Gene3D" id="3.20.20.80">
    <property type="entry name" value="Glycosidases"/>
    <property type="match status" value="1"/>
</dbReference>
<evidence type="ECO:0000256" key="11">
    <source>
        <dbReference type="ARBA" id="ARBA00023277"/>
    </source>
</evidence>
<comment type="cofactor">
    <cofactor evidence="3">
        <name>chloride</name>
        <dbReference type="ChEBI" id="CHEBI:17996"/>
    </cofactor>
</comment>
<accession>A0A7R9FR57</accession>
<dbReference type="Pfam" id="PF00128">
    <property type="entry name" value="Alpha-amylase"/>
    <property type="match status" value="1"/>
</dbReference>
<evidence type="ECO:0000256" key="7">
    <source>
        <dbReference type="ARBA" id="ARBA00022723"/>
    </source>
</evidence>
<keyword evidence="9" id="KW-0106">Calcium</keyword>
<evidence type="ECO:0000256" key="5">
    <source>
        <dbReference type="ARBA" id="ARBA00011245"/>
    </source>
</evidence>
<dbReference type="AlphaFoldDB" id="A0A7R9FR57"/>